<name>A0A7H0TVG1_9MAGN</name>
<dbReference type="PANTHER" id="PTHR33078">
    <property type="entry name" value="PROTEIN YCF2-RELATED"/>
    <property type="match status" value="1"/>
</dbReference>
<keyword evidence="7" id="KW-1133">Transmembrane helix</keyword>
<keyword evidence="3 9" id="KW-0934">Plastid</keyword>
<dbReference type="EMBL" id="MT859152">
    <property type="protein sequence ID" value="QNR05030.1"/>
    <property type="molecule type" value="Genomic_DNA"/>
</dbReference>
<dbReference type="Pfam" id="PF05695">
    <property type="entry name" value="Ycf2"/>
    <property type="match status" value="1"/>
</dbReference>
<dbReference type="GO" id="GO:0016887">
    <property type="term" value="F:ATP hydrolysis activity"/>
    <property type="evidence" value="ECO:0007669"/>
    <property type="project" value="InterPro"/>
</dbReference>
<dbReference type="PANTHER" id="PTHR33078:SF100">
    <property type="entry name" value="PROTEIN YCF2"/>
    <property type="match status" value="1"/>
</dbReference>
<dbReference type="InterPro" id="IPR003959">
    <property type="entry name" value="ATPase_AAA_core"/>
</dbReference>
<comment type="subcellular location">
    <subcellularLocation>
        <location evidence="6">Plastid</location>
        <location evidence="6">Chloroplast stroma</location>
    </subcellularLocation>
</comment>
<evidence type="ECO:0000256" key="5">
    <source>
        <dbReference type="ARBA" id="ARBA00022840"/>
    </source>
</evidence>
<geneLocation type="chloroplast" evidence="9"/>
<dbReference type="CDD" id="cd19505">
    <property type="entry name" value="RecA-like_Ycf2"/>
    <property type="match status" value="1"/>
</dbReference>
<dbReference type="InterPro" id="IPR003593">
    <property type="entry name" value="AAA+_ATPase"/>
</dbReference>
<dbReference type="GO" id="GO:0005524">
    <property type="term" value="F:ATP binding"/>
    <property type="evidence" value="ECO:0007669"/>
    <property type="project" value="UniProtKB-KW"/>
</dbReference>
<keyword evidence="9" id="KW-0150">Chloroplast</keyword>
<feature type="domain" description="AAA+ ATPase" evidence="8">
    <location>
        <begin position="1624"/>
        <end position="1802"/>
    </location>
</feature>
<proteinExistence type="inferred from homology"/>
<dbReference type="InterPro" id="IPR027417">
    <property type="entry name" value="P-loop_NTPase"/>
</dbReference>
<comment type="similarity">
    <text evidence="2 6">Belongs to the Ycf2 family.</text>
</comment>
<organism evidence="9">
    <name type="scientific">Chimonanthus praecox</name>
    <dbReference type="NCBI Taxonomy" id="13419"/>
    <lineage>
        <taxon>Eukaryota</taxon>
        <taxon>Viridiplantae</taxon>
        <taxon>Streptophyta</taxon>
        <taxon>Embryophyta</taxon>
        <taxon>Tracheophyta</taxon>
        <taxon>Spermatophyta</taxon>
        <taxon>Magnoliopsida</taxon>
        <taxon>Magnoliidae</taxon>
        <taxon>Laurales</taxon>
        <taxon>Calycanthaceae</taxon>
        <taxon>Chimonanthus</taxon>
    </lineage>
</organism>
<dbReference type="HAMAP" id="MF_01330">
    <property type="entry name" value="Ycf2"/>
    <property type="match status" value="1"/>
</dbReference>
<sequence length="2276" mass="266699">MKRHQFKSWIFELREIKNSHYFLDSWTKFDSVGSFTHIFFHQERFMKLFDPRIWSILLSRDSQGSTSNRYFTIKGVVLLVVVVLIYRINNRNMVERKNLYLMGLLPIPMNSIGPRNDTLEESFWSSNLNRLIVSLLYLPKGKKISESCFMDPKESTWVLPITKKCIMPESNWGSRWWRNRIGKKRDSSCKISNETVAGIEISFKEKDIKYLEFLFVSYTDDPIRKDHDWEFFDRLSPRKKRNIINLNSGQLFEILVKHLICYLMSAFREKRPIEVEGFFKQQGAEATIQSNDIEHVSHLFSRNKRGISLQNCAQFHMWQFRQDLFVSWGKNRHELDFLRNVSRENLIWLDNVWLVNKDRFFSKVRNVSSNIQYDSTRSIFVQVTDSSQLKGSSDQSRDPFDSISNEDSEYHTLINQTEIQQLKERSILWGPSFLQTERTEIESDRLLKCLSGYSSMSRLFTEREKQMNNHLLPEEIEEFLGNPTRSIRSFFSDRWSELHLGSNPTERSTRDHKLLKKQQDVSFVPSRRSENQEIVDIFKIITYLQNTVSIHPISSDPGCDMVPKDEPDMDSSNKISFLNKNPFLDLFHLFHDRNKGGYRLHHDFESEERFQEMADLFTLSITEPGLVDHKGFAFSIDSYGLDQKKFLNEVFNSRDESKKKSLLVLPPIFYEENESFYRRIRKKSVRISCGNDLEDPKPKIVVFANNNIMEAVNQYRLIRNLMQIQYSTYGYIRNVSNRFFLMNRSDRNFEYGIQRDQIGNDTLNHLTIIKYTINQHLSNLKKSQKKWFDPLISRTERSMNRDPDAYRYKWSNGSKNFQEHLEHFVSEQKHRFQVVFDRLRINQYSIDWSEVIDKQDLSKSLRFFLSKSLLFLSKSLLFLSKSLPFFFVSIGNIPIHRSEIHIYELKGPNDQLCNQLLESIGVQIVHLNKLKPFLLDDHDTSQRSKFLINGGTISPNKIPKWMIDSFHTRNNRRKSFENTDSYFSMISHDRDNWLNPVKPFHRSSLISSFYKANRLRFLNHPHHFWFYCNKGFPFYVEKTRINNYDLTYGQFLNILFIRNKIFSLCVGKKKHVFLERDTISPIESQVSDIFIPNDFPQSGDETYNLYKSFHFPIRSDPFVRRAIYSIADISGTPLTEEQIVNFERTYCQPLSDMNLSDSEGKNLHQYLSFNSNMGLIHTPCSEKYLPSGKRKKRSLCLKKCVEKRQMDRTFQRDSAFSNLSKWNLFQTYMPWFLTSTGCKYLNLTLLDTFSDPLPILSSSQKFVSIFHDIMHGSDISWPIPQKKLWAILPQWNLISESSSKCLQNLLLSEEMIHRNNESPVPLIWTHLRSPNAWEFLYSILFLFLVAGYLVRTHLLFVSRASSELQTGLERIKSLMIPSYMIELRKLLDRYPTSEPNSFWLKNLFLVALEQLGDSLEKIRGSASGGNMLLGGGPAYGVKSIRSKKKYLNINLIDLISIIPNPINRITFSRNTRHLSRTSKEIYSLIRKRKNVNGDWIDDKIESWVANSDSIDDEEREFLVQFSTLTTEKGIDQILLSLTHSDHLSKNDSGYQMIEQPGSIYLRYLVDIHKKYLMNYEFNRSCLAERRIFLAHYQTITYSQTSCGANSSHFPSHGKPFSLRLALSPSRGILVIGSIGIGRSYLVKYLATNSYVPFITVFPNKFLDDKPKGYRIDDIDIDDSDDIDIDDSDDIDDDLDTELLTMTNVLTMYMTPKIDRFDITLQFELAKAMSPCIIWIPNIHDLYVNESNYLSLGLLVNYLSRDCERCSTRNILVIASTHIPQKVDPALIAPNKSNTCIKIRRLLIPQQRKHLEKKMFHTNGFGSITMGSNARDLVALTNEALSISITQKKSIIDTNTIRSALHRQTWDLRSQVRSVQDHGILFYQIGRAVAQNVLLSNCPIDPISIYMKKKSCKEGDSYLYKWYFELGTSMKKLTILLYLLSCSAGSVAQDLWSPPGPDEKNWITSYGFVENDSDLVHGLLEVEGALLGSSRTEKDCSQFDNDRVTLFLRSEPRNPLDMMQNGSCSIVDQRFLYEKYESEFEEREREGALDPQQIEEDLFNHIVWAPRIWRPCGNLFDYIERTNELGFPYWARSFRGKRIIYHKEDELQENDSEFLQSGTMQYQTRDRSSKEQGFFRISQFIWDPADPFFFLFKDQPFVSVFSRREFFADEEMSKGLITSQTNPPTSIYKRWFIKNTQEKHFELLIHRQRWLRTNSSLSNGSFRSNTPSESVQYFSNLFLSNGTLFDQIAKALLRKRWLFPDEMKHLIHVTGERFPIP</sequence>
<dbReference type="EMBL" id="MT859152">
    <property type="protein sequence ID" value="QNR05013.1"/>
    <property type="molecule type" value="Genomic_DNA"/>
</dbReference>
<evidence type="ECO:0000256" key="6">
    <source>
        <dbReference type="HAMAP-Rule" id="MF_01330"/>
    </source>
</evidence>
<keyword evidence="7" id="KW-0472">Membrane</keyword>
<dbReference type="Pfam" id="PF00004">
    <property type="entry name" value="AAA"/>
    <property type="match status" value="1"/>
</dbReference>
<feature type="binding site" evidence="6">
    <location>
        <begin position="1632"/>
        <end position="1639"/>
    </location>
    <ligand>
        <name>ATP</name>
        <dbReference type="ChEBI" id="CHEBI:30616"/>
    </ligand>
</feature>
<evidence type="ECO:0000313" key="9">
    <source>
        <dbReference type="EMBL" id="QNR05013.1"/>
    </source>
</evidence>
<evidence type="ECO:0000256" key="4">
    <source>
        <dbReference type="ARBA" id="ARBA00022741"/>
    </source>
</evidence>
<dbReference type="Gene3D" id="3.40.50.300">
    <property type="entry name" value="P-loop containing nucleotide triphosphate hydrolases"/>
    <property type="match status" value="1"/>
</dbReference>
<dbReference type="GO" id="GO:0009570">
    <property type="term" value="C:chloroplast stroma"/>
    <property type="evidence" value="ECO:0007669"/>
    <property type="project" value="UniProtKB-SubCell"/>
</dbReference>
<evidence type="ECO:0000259" key="8">
    <source>
        <dbReference type="SMART" id="SM00382"/>
    </source>
</evidence>
<accession>A0A7H0TVG1</accession>
<evidence type="ECO:0000256" key="7">
    <source>
        <dbReference type="SAM" id="Phobius"/>
    </source>
</evidence>
<evidence type="ECO:0000256" key="3">
    <source>
        <dbReference type="ARBA" id="ARBA00022640"/>
    </source>
</evidence>
<reference evidence="9" key="1">
    <citation type="submission" date="2020-08" db="EMBL/GenBank/DDBJ databases">
        <title>The complete chloroplast genome sequence of Chimonanthus praecox (linn.) Link.</title>
        <authorList>
            <person name="Zhou G.-C."/>
            <person name="Xue J.-Y."/>
        </authorList>
    </citation>
    <scope>NUCLEOTIDE SEQUENCE</scope>
    <source>
        <tissue evidence="9">Leaf</tissue>
    </source>
</reference>
<keyword evidence="4 6" id="KW-0547">Nucleotide-binding</keyword>
<feature type="transmembrane region" description="Helical" evidence="7">
    <location>
        <begin position="70"/>
        <end position="88"/>
    </location>
</feature>
<keyword evidence="7" id="KW-0812">Transmembrane</keyword>
<gene>
    <name evidence="6 9" type="primary">ycf2</name>
</gene>
<evidence type="ECO:0000256" key="2">
    <source>
        <dbReference type="ARBA" id="ARBA00009361"/>
    </source>
</evidence>
<dbReference type="InterPro" id="IPR056777">
    <property type="entry name" value="Ycf2_N"/>
</dbReference>
<keyword evidence="5 6" id="KW-0067">ATP-binding</keyword>
<comment type="function">
    <text evidence="1 6">Probable ATPase of unknown function. Its presence in a non-photosynthetic plant (Epifagus virginiana) and experiments in tobacco indicate that it has an essential function which is probably not related to photosynthesis.</text>
</comment>
<evidence type="ECO:0000256" key="1">
    <source>
        <dbReference type="ARBA" id="ARBA00002329"/>
    </source>
</evidence>
<dbReference type="SMART" id="SM00382">
    <property type="entry name" value="AAA"/>
    <property type="match status" value="1"/>
</dbReference>
<protein>
    <recommendedName>
        <fullName evidence="6">Protein Ycf2</fullName>
    </recommendedName>
</protein>
<dbReference type="InterPro" id="IPR008543">
    <property type="entry name" value="Uncharacterised_Ycf2"/>
</dbReference>
<dbReference type="SUPFAM" id="SSF52540">
    <property type="entry name" value="P-loop containing nucleoside triphosphate hydrolases"/>
    <property type="match status" value="1"/>
</dbReference>